<feature type="region of interest" description="Disordered" evidence="1">
    <location>
        <begin position="33"/>
        <end position="53"/>
    </location>
</feature>
<organism evidence="2 3">
    <name type="scientific">Chondrus crispus</name>
    <name type="common">Carrageen Irish moss</name>
    <name type="synonym">Polymorpha crispa</name>
    <dbReference type="NCBI Taxonomy" id="2769"/>
    <lineage>
        <taxon>Eukaryota</taxon>
        <taxon>Rhodophyta</taxon>
        <taxon>Florideophyceae</taxon>
        <taxon>Rhodymeniophycidae</taxon>
        <taxon>Gigartinales</taxon>
        <taxon>Gigartinaceae</taxon>
        <taxon>Chondrus</taxon>
    </lineage>
</organism>
<dbReference type="KEGG" id="ccp:CHC_T00008209001"/>
<sequence>MLLWWIARGIAYLSRRDKEHLAADVSKDGSVSMGVRHEGLSGEGGGQRTVEEL</sequence>
<evidence type="ECO:0000256" key="1">
    <source>
        <dbReference type="SAM" id="MobiDB-lite"/>
    </source>
</evidence>
<dbReference type="GeneID" id="17320085"/>
<evidence type="ECO:0000313" key="3">
    <source>
        <dbReference type="Proteomes" id="UP000012073"/>
    </source>
</evidence>
<keyword evidence="3" id="KW-1185">Reference proteome</keyword>
<dbReference type="RefSeq" id="XP_005712369.1">
    <property type="nucleotide sequence ID" value="XM_005712312.1"/>
</dbReference>
<accession>R7Q406</accession>
<evidence type="ECO:0000313" key="2">
    <source>
        <dbReference type="EMBL" id="CDF32598.1"/>
    </source>
</evidence>
<gene>
    <name evidence="2" type="ORF">CHC_T00008209001</name>
</gene>
<dbReference type="Gramene" id="CDF32598">
    <property type="protein sequence ID" value="CDF32598"/>
    <property type="gene ID" value="CHC_T00008209001"/>
</dbReference>
<reference evidence="3" key="1">
    <citation type="journal article" date="2013" name="Proc. Natl. Acad. Sci. U.S.A.">
        <title>Genome structure and metabolic features in the red seaweed Chondrus crispus shed light on evolution of the Archaeplastida.</title>
        <authorList>
            <person name="Collen J."/>
            <person name="Porcel B."/>
            <person name="Carre W."/>
            <person name="Ball S.G."/>
            <person name="Chaparro C."/>
            <person name="Tonon T."/>
            <person name="Barbeyron T."/>
            <person name="Michel G."/>
            <person name="Noel B."/>
            <person name="Valentin K."/>
            <person name="Elias M."/>
            <person name="Artiguenave F."/>
            <person name="Arun A."/>
            <person name="Aury J.M."/>
            <person name="Barbosa-Neto J.F."/>
            <person name="Bothwell J.H."/>
            <person name="Bouget F.Y."/>
            <person name="Brillet L."/>
            <person name="Cabello-Hurtado F."/>
            <person name="Capella-Gutierrez S."/>
            <person name="Charrier B."/>
            <person name="Cladiere L."/>
            <person name="Cock J.M."/>
            <person name="Coelho S.M."/>
            <person name="Colleoni C."/>
            <person name="Czjzek M."/>
            <person name="Da Silva C."/>
            <person name="Delage L."/>
            <person name="Denoeud F."/>
            <person name="Deschamps P."/>
            <person name="Dittami S.M."/>
            <person name="Gabaldon T."/>
            <person name="Gachon C.M."/>
            <person name="Groisillier A."/>
            <person name="Herve C."/>
            <person name="Jabbari K."/>
            <person name="Katinka M."/>
            <person name="Kloareg B."/>
            <person name="Kowalczyk N."/>
            <person name="Labadie K."/>
            <person name="Leblanc C."/>
            <person name="Lopez P.J."/>
            <person name="McLachlan D.H."/>
            <person name="Meslet-Cladiere L."/>
            <person name="Moustafa A."/>
            <person name="Nehr Z."/>
            <person name="Nyvall Collen P."/>
            <person name="Panaud O."/>
            <person name="Partensky F."/>
            <person name="Poulain J."/>
            <person name="Rensing S.A."/>
            <person name="Rousvoal S."/>
            <person name="Samson G."/>
            <person name="Symeonidi A."/>
            <person name="Weissenbach J."/>
            <person name="Zambounis A."/>
            <person name="Wincker P."/>
            <person name="Boyen C."/>
        </authorList>
    </citation>
    <scope>NUCLEOTIDE SEQUENCE [LARGE SCALE GENOMIC DNA]</scope>
    <source>
        <strain evidence="3">cv. Stackhouse</strain>
    </source>
</reference>
<name>R7Q406_CHOCR</name>
<proteinExistence type="predicted"/>
<dbReference type="Proteomes" id="UP000012073">
    <property type="component" value="Unassembled WGS sequence"/>
</dbReference>
<dbReference type="EMBL" id="HG001524">
    <property type="protein sequence ID" value="CDF32598.1"/>
    <property type="molecule type" value="Genomic_DNA"/>
</dbReference>
<protein>
    <submittedName>
        <fullName evidence="2">Uncharacterized protein</fullName>
    </submittedName>
</protein>
<dbReference type="AlphaFoldDB" id="R7Q406"/>